<name>H2KZP8_CAEEL</name>
<keyword evidence="4" id="KW-0328">Glycosyltransferase</keyword>
<dbReference type="GO" id="GO:0015020">
    <property type="term" value="F:glucuronosyltransferase activity"/>
    <property type="evidence" value="ECO:0007669"/>
    <property type="project" value="UniProtKB-EC"/>
</dbReference>
<keyword evidence="5" id="KW-0808">Transferase</keyword>
<dbReference type="CDD" id="cd03784">
    <property type="entry name" value="GT1_Gtf-like"/>
    <property type="match status" value="1"/>
</dbReference>
<dbReference type="CTD" id="3564933"/>
<keyword evidence="7 12" id="KW-0732">Signal</keyword>
<dbReference type="Bgee" id="WBGene00017329">
    <property type="expression patterns" value="Expressed in material anatomical entity and 3 other cell types or tissues"/>
</dbReference>
<dbReference type="STRING" id="6239.F10D2.2a.1"/>
<evidence type="ECO:0000256" key="9">
    <source>
        <dbReference type="ARBA" id="ARBA00023136"/>
    </source>
</evidence>
<evidence type="ECO:0000256" key="2">
    <source>
        <dbReference type="ARBA" id="ARBA00009995"/>
    </source>
</evidence>
<dbReference type="Gene3D" id="3.40.50.2000">
    <property type="entry name" value="Glycogen Phosphorylase B"/>
    <property type="match status" value="2"/>
</dbReference>
<dbReference type="InParanoid" id="H2KZP8"/>
<dbReference type="Proteomes" id="UP000001940">
    <property type="component" value="Chromosome V"/>
</dbReference>
<dbReference type="GeneID" id="3564933"/>
<proteinExistence type="evidence at protein level"/>
<keyword evidence="8 11" id="KW-1133">Transmembrane helix</keyword>
<dbReference type="SUPFAM" id="SSF53756">
    <property type="entry name" value="UDP-Glycosyltransferase/glycogen phosphorylase"/>
    <property type="match status" value="1"/>
</dbReference>
<comment type="catalytic activity">
    <reaction evidence="10">
        <text>glucuronate acceptor + UDP-alpha-D-glucuronate = acceptor beta-D-glucuronoside + UDP + H(+)</text>
        <dbReference type="Rhea" id="RHEA:21032"/>
        <dbReference type="ChEBI" id="CHEBI:15378"/>
        <dbReference type="ChEBI" id="CHEBI:58052"/>
        <dbReference type="ChEBI" id="CHEBI:58223"/>
        <dbReference type="ChEBI" id="CHEBI:132367"/>
        <dbReference type="ChEBI" id="CHEBI:132368"/>
        <dbReference type="EC" id="2.4.1.17"/>
    </reaction>
</comment>
<keyword evidence="16" id="KW-1267">Proteomics identification</keyword>
<evidence type="ECO:0000256" key="1">
    <source>
        <dbReference type="ARBA" id="ARBA00004167"/>
    </source>
</evidence>
<evidence type="ECO:0000256" key="4">
    <source>
        <dbReference type="ARBA" id="ARBA00022676"/>
    </source>
</evidence>
<evidence type="ECO:0007829" key="16">
    <source>
        <dbReference type="PeptideAtlas" id="H2KZP8"/>
    </source>
</evidence>
<evidence type="ECO:0000256" key="12">
    <source>
        <dbReference type="SAM" id="SignalP"/>
    </source>
</evidence>
<evidence type="ECO:0000313" key="13">
    <source>
        <dbReference type="EMBL" id="CCD69116.1"/>
    </source>
</evidence>
<dbReference type="EC" id="2.4.1.17" evidence="3"/>
<dbReference type="PANTHER" id="PTHR48043:SF42">
    <property type="entry name" value="GLUCURONOSYLTRANSFERASE"/>
    <property type="match status" value="1"/>
</dbReference>
<keyword evidence="9 11" id="KW-0472">Membrane</keyword>
<protein>
    <recommendedName>
        <fullName evidence="3">glucuronosyltransferase</fullName>
        <ecNumber evidence="3">2.4.1.17</ecNumber>
    </recommendedName>
</protein>
<evidence type="ECO:0000313" key="14">
    <source>
        <dbReference type="Proteomes" id="UP000001940"/>
    </source>
</evidence>
<dbReference type="GO" id="GO:0008194">
    <property type="term" value="F:UDP-glycosyltransferase activity"/>
    <property type="evidence" value="ECO:0000318"/>
    <property type="project" value="GO_Central"/>
</dbReference>
<evidence type="ECO:0000313" key="15">
    <source>
        <dbReference type="WormBase" id="F10D2.2a"/>
    </source>
</evidence>
<dbReference type="Pfam" id="PF00201">
    <property type="entry name" value="UDPGT"/>
    <property type="match status" value="1"/>
</dbReference>
<dbReference type="PhylomeDB" id="H2KZP8"/>
<evidence type="ECO:0000256" key="7">
    <source>
        <dbReference type="ARBA" id="ARBA00022729"/>
    </source>
</evidence>
<dbReference type="GO" id="GO:0016020">
    <property type="term" value="C:membrane"/>
    <property type="evidence" value="ECO:0007669"/>
    <property type="project" value="UniProtKB-SubCell"/>
</dbReference>
<dbReference type="AlphaFoldDB" id="H2KZP8"/>
<dbReference type="FunFam" id="3.40.50.2000:FF:000038">
    <property type="entry name" value="UDP-GlucuronosylTransferase"/>
    <property type="match status" value="1"/>
</dbReference>
<dbReference type="SMR" id="H2KZP8"/>
<evidence type="ECO:0000256" key="8">
    <source>
        <dbReference type="ARBA" id="ARBA00022989"/>
    </source>
</evidence>
<organism evidence="13 14">
    <name type="scientific">Caenorhabditis elegans</name>
    <dbReference type="NCBI Taxonomy" id="6239"/>
    <lineage>
        <taxon>Eukaryota</taxon>
        <taxon>Metazoa</taxon>
        <taxon>Ecdysozoa</taxon>
        <taxon>Nematoda</taxon>
        <taxon>Chromadorea</taxon>
        <taxon>Rhabditida</taxon>
        <taxon>Rhabditina</taxon>
        <taxon>Rhabditomorpha</taxon>
        <taxon>Rhabditoidea</taxon>
        <taxon>Rhabditidae</taxon>
        <taxon>Peloderinae</taxon>
        <taxon>Caenorhabditis</taxon>
    </lineage>
</organism>
<dbReference type="InterPro" id="IPR002213">
    <property type="entry name" value="UDP_glucos_trans"/>
</dbReference>
<dbReference type="PANTHER" id="PTHR48043">
    <property type="entry name" value="EG:EG0003.4 PROTEIN-RELATED"/>
    <property type="match status" value="1"/>
</dbReference>
<feature type="signal peptide" evidence="12">
    <location>
        <begin position="1"/>
        <end position="16"/>
    </location>
</feature>
<dbReference type="PaxDb" id="6239-F10D2.2a"/>
<comment type="subcellular location">
    <subcellularLocation>
        <location evidence="1">Membrane</location>
        <topology evidence="1">Single-pass membrane protein</topology>
    </subcellularLocation>
</comment>
<comment type="similarity">
    <text evidence="2">Belongs to the UDP-glycosyltransferase family.</text>
</comment>
<dbReference type="AGR" id="WB:WBGene00017329"/>
<dbReference type="CAZy" id="GT1">
    <property type="family name" value="Glycosyltransferase Family 1"/>
</dbReference>
<keyword evidence="14" id="KW-1185">Reference proteome</keyword>
<evidence type="ECO:0000256" key="3">
    <source>
        <dbReference type="ARBA" id="ARBA00012544"/>
    </source>
</evidence>
<reference evidence="13 14" key="1">
    <citation type="journal article" date="1998" name="Science">
        <title>Genome sequence of the nematode C. elegans: a platform for investigating biology.</title>
        <authorList>
            <consortium name="The C. elegans sequencing consortium"/>
            <person name="Sulson J.E."/>
            <person name="Waterston R."/>
        </authorList>
    </citation>
    <scope>NUCLEOTIDE SEQUENCE [LARGE SCALE GENOMIC DNA]</scope>
    <source>
        <strain evidence="13 14">Bristol N2</strain>
    </source>
</reference>
<dbReference type="PeptideAtlas" id="H2KZP8"/>
<feature type="chain" id="PRO_5003564353" description="glucuronosyltransferase" evidence="12">
    <location>
        <begin position="17"/>
        <end position="523"/>
    </location>
</feature>
<accession>H2KZP8</accession>
<evidence type="ECO:0000256" key="11">
    <source>
        <dbReference type="SAM" id="Phobius"/>
    </source>
</evidence>
<dbReference type="EMBL" id="BX284605">
    <property type="protein sequence ID" value="CCD69116.1"/>
    <property type="molecule type" value="Genomic_DNA"/>
</dbReference>
<dbReference type="eggNOG" id="KOG1192">
    <property type="taxonomic scope" value="Eukaryota"/>
</dbReference>
<keyword evidence="6 11" id="KW-0812">Transmembrane</keyword>
<feature type="transmembrane region" description="Helical" evidence="11">
    <location>
        <begin position="485"/>
        <end position="505"/>
    </location>
</feature>
<evidence type="ECO:0000256" key="10">
    <source>
        <dbReference type="ARBA" id="ARBA00047475"/>
    </source>
</evidence>
<dbReference type="ExpressionAtlas" id="H2KZP8">
    <property type="expression patterns" value="baseline and differential"/>
</dbReference>
<evidence type="ECO:0000256" key="6">
    <source>
        <dbReference type="ARBA" id="ARBA00022692"/>
    </source>
</evidence>
<dbReference type="OrthoDB" id="5835829at2759"/>
<gene>
    <name evidence="13 15" type="primary">ugt-39</name>
    <name evidence="13" type="ORF">CELE_F10D2.2</name>
    <name evidence="15" type="ORF">F10D2.2</name>
</gene>
<dbReference type="RefSeq" id="NP_504816.2">
    <property type="nucleotide sequence ID" value="NM_072415.4"/>
</dbReference>
<dbReference type="OMA" id="VRFWTED"/>
<dbReference type="WormBase" id="F10D2.2a">
    <property type="protein sequence ID" value="CE38499"/>
    <property type="gene ID" value="WBGene00017329"/>
    <property type="gene designation" value="ugt-39"/>
</dbReference>
<sequence length="523" mass="59638">MRLLFILFLFFGNVSSFNFLVFCPLFAHSHSKFFATIADSLTDAGHNVTFFTPTIVEKYRNVSYTKSTKDVVHMKPSKKLKEYGEQMSTGDFVRYWTEDSTATEIIPVVRIFQKMYNEQGTVMKDNVGILNELKKRKFDVIIFEAYIYSAYPLMDYLEIPTFIPSVSVAHDTSLAIEIGEPVMPSVVSDCLSPFGDKLSITERAFNAFMVPYFDFMIGYPTHRSFKPPYNPIDIRSIVPEASFVFLNSNPFVDFPRPTLTKTIQIGGISVDSNELRSQKLDETWSEILKLREKTMLVSFGSMLYSKDMPFKNKIALKNAMEKFKNVTFIWKYEDDSSDEFAKGIENIHFAKWVPQTALLADSRLSAFLTHAGLGSINELSYLGKPAILCPQLFDQMRNAKMLVRHNGSIELSKYDLGDSEKIVNAFQAILFDSSYAKNALKLAEQLENQPIKPKEMMVKHAEFAARFGRLPSLDPYSRKMTFIEYFLIDVAAISMVVLIAVVFVITKMFKILCNKTSVKGKIE</sequence>
<evidence type="ECO:0000256" key="5">
    <source>
        <dbReference type="ARBA" id="ARBA00022679"/>
    </source>
</evidence>
<dbReference type="InterPro" id="IPR050271">
    <property type="entry name" value="UDP-glycosyltransferase"/>
</dbReference>